<evidence type="ECO:0000256" key="7">
    <source>
        <dbReference type="ARBA" id="ARBA00023180"/>
    </source>
</evidence>
<feature type="domain" description="Trypanosome variant surface glycoprotein B-type N-terminal" evidence="11">
    <location>
        <begin position="58"/>
        <end position="263"/>
    </location>
</feature>
<name>F9WIG1_TRYCI</name>
<evidence type="ECO:0000256" key="9">
    <source>
        <dbReference type="SAM" id="MobiDB-lite"/>
    </source>
</evidence>
<keyword evidence="7" id="KW-0325">Glycoprotein</keyword>
<protein>
    <submittedName>
        <fullName evidence="12">Variant surface glycoprotein</fullName>
    </submittedName>
</protein>
<reference evidence="12 13" key="2">
    <citation type="journal article" date="2012" name="Proc. Natl. Acad. Sci. U.S.A.">
        <title>Antigenic diversity is generated by distinct evolutionary mechanisms in African trypanosome species.</title>
        <authorList>
            <person name="Jackson A.P."/>
            <person name="Berry A."/>
            <person name="Aslett M."/>
            <person name="Allison H.C."/>
            <person name="Burton P."/>
            <person name="Vavrova-Anderson J."/>
            <person name="Brown R."/>
            <person name="Browne H."/>
            <person name="Corton N."/>
            <person name="Hauser H."/>
            <person name="Gamble J."/>
            <person name="Gilderthorp R."/>
            <person name="Marcello L."/>
            <person name="McQuillan J."/>
            <person name="Otto T.D."/>
            <person name="Quail M.A."/>
            <person name="Sanders M.J."/>
            <person name="van Tonder A."/>
            <person name="Ginger M.L."/>
            <person name="Field M.C."/>
            <person name="Barry J.D."/>
            <person name="Hertz-Fowler C."/>
            <person name="Berriman M."/>
        </authorList>
    </citation>
    <scope>NUCLEOTIDE SEQUENCE [LARGE SCALE GENOMIC DNA]</scope>
    <source>
        <strain evidence="12 13">IL3000</strain>
    </source>
</reference>
<keyword evidence="5 10" id="KW-0732">Signal</keyword>
<feature type="chain" id="PRO_5003390428" evidence="10">
    <location>
        <begin position="17"/>
        <end position="341"/>
    </location>
</feature>
<dbReference type="InterPro" id="IPR025932">
    <property type="entry name" value="Trypano_VSG_B_N_dom"/>
</dbReference>
<dbReference type="EMBL" id="CAEQ01002585">
    <property type="protein sequence ID" value="CCD17108.1"/>
    <property type="molecule type" value="Genomic_DNA"/>
</dbReference>
<comment type="subcellular location">
    <subcellularLocation>
        <location evidence="2">Cell membrane</location>
        <topology evidence="2">Lipid-anchor</topology>
        <topology evidence="2">GPI-anchor</topology>
    </subcellularLocation>
</comment>
<dbReference type="Proteomes" id="UP000000702">
    <property type="component" value="Unassembled WGS sequence"/>
</dbReference>
<keyword evidence="3" id="KW-1003">Cell membrane</keyword>
<evidence type="ECO:0000313" key="12">
    <source>
        <dbReference type="EMBL" id="CCD17108.1"/>
    </source>
</evidence>
<evidence type="ECO:0000256" key="8">
    <source>
        <dbReference type="ARBA" id="ARBA00023288"/>
    </source>
</evidence>
<evidence type="ECO:0000256" key="10">
    <source>
        <dbReference type="SAM" id="SignalP"/>
    </source>
</evidence>
<evidence type="ECO:0000256" key="3">
    <source>
        <dbReference type="ARBA" id="ARBA00022475"/>
    </source>
</evidence>
<keyword evidence="13" id="KW-1185">Reference proteome</keyword>
<evidence type="ECO:0000256" key="2">
    <source>
        <dbReference type="ARBA" id="ARBA00004609"/>
    </source>
</evidence>
<gene>
    <name evidence="12" type="ORF">TCIL3000_0_19600</name>
</gene>
<dbReference type="Pfam" id="PF13206">
    <property type="entry name" value="VSG_B"/>
    <property type="match status" value="1"/>
</dbReference>
<dbReference type="AlphaFoldDB" id="F9WIG1"/>
<evidence type="ECO:0000313" key="13">
    <source>
        <dbReference type="Proteomes" id="UP000000702"/>
    </source>
</evidence>
<sequence length="341" mass="37670">MMRITLLVMMLGFGMSVITPSRGTDHNREAYQALCDVLQAAVKTWGHHGEGLSPPLRRTLKETLFGYGSPGGSVEDLRKTWPTDYNDTGGFRDYYCGRPRSSVFPRWPGYSAPHDLLCLCVPGEKGYPVNNTHPGHTLCGKTRDALGGGTHGWASSAQGANPQEGHASITATWWNVTVPCLQPPRKDTPLEAALTHFIRHLAPKSGDTNYPHRKQLGEGTPSTYDGCTGVYSPGICVMYYPGDRSPRNPSLPQPWWITLEQALRDDDPQDPERRVPDARINHSEKSETAALLPPSPTETSPEKQSARLAKKHHHHPHHRPHSGAHLLWPFSGVLGTVVLWL</sequence>
<dbReference type="GO" id="GO:0005886">
    <property type="term" value="C:plasma membrane"/>
    <property type="evidence" value="ECO:0007669"/>
    <property type="project" value="UniProtKB-SubCell"/>
</dbReference>
<keyword evidence="6" id="KW-0472">Membrane</keyword>
<keyword evidence="8" id="KW-0449">Lipoprotein</keyword>
<comment type="function">
    <text evidence="1">VSG forms a coat on the surface of the parasite. The trypanosome evades the immune response of the host by expressing a series of antigenically distinct VSGs from an estimated 1000 VSG genes.</text>
</comment>
<organism evidence="12 13">
    <name type="scientific">Trypanosoma congolense (strain IL3000)</name>
    <dbReference type="NCBI Taxonomy" id="1068625"/>
    <lineage>
        <taxon>Eukaryota</taxon>
        <taxon>Discoba</taxon>
        <taxon>Euglenozoa</taxon>
        <taxon>Kinetoplastea</taxon>
        <taxon>Metakinetoplastina</taxon>
        <taxon>Trypanosomatida</taxon>
        <taxon>Trypanosomatidae</taxon>
        <taxon>Trypanosoma</taxon>
        <taxon>Nannomonas</taxon>
    </lineage>
</organism>
<feature type="signal peptide" evidence="10">
    <location>
        <begin position="1"/>
        <end position="16"/>
    </location>
</feature>
<comment type="caution">
    <text evidence="12">The sequence shown here is derived from an EMBL/GenBank/DDBJ whole genome shotgun (WGS) entry which is preliminary data.</text>
</comment>
<dbReference type="GO" id="GO:0098552">
    <property type="term" value="C:side of membrane"/>
    <property type="evidence" value="ECO:0007669"/>
    <property type="project" value="UniProtKB-KW"/>
</dbReference>
<evidence type="ECO:0000256" key="4">
    <source>
        <dbReference type="ARBA" id="ARBA00022622"/>
    </source>
</evidence>
<accession>F9WIG1</accession>
<evidence type="ECO:0000256" key="5">
    <source>
        <dbReference type="ARBA" id="ARBA00022729"/>
    </source>
</evidence>
<proteinExistence type="predicted"/>
<keyword evidence="4" id="KW-0336">GPI-anchor</keyword>
<feature type="compositionally biased region" description="Basic residues" evidence="9">
    <location>
        <begin position="308"/>
        <end position="322"/>
    </location>
</feature>
<dbReference type="VEuPathDB" id="TriTrypDB:TcIL3000_0_19600"/>
<feature type="compositionally biased region" description="Basic and acidic residues" evidence="9">
    <location>
        <begin position="263"/>
        <end position="287"/>
    </location>
</feature>
<feature type="region of interest" description="Disordered" evidence="9">
    <location>
        <begin position="263"/>
        <end position="322"/>
    </location>
</feature>
<evidence type="ECO:0000256" key="1">
    <source>
        <dbReference type="ARBA" id="ARBA00002523"/>
    </source>
</evidence>
<evidence type="ECO:0000256" key="6">
    <source>
        <dbReference type="ARBA" id="ARBA00023136"/>
    </source>
</evidence>
<evidence type="ECO:0000259" key="11">
    <source>
        <dbReference type="Pfam" id="PF13206"/>
    </source>
</evidence>
<reference evidence="13" key="1">
    <citation type="submission" date="2011-07" db="EMBL/GenBank/DDBJ databases">
        <title>Divergent evolution of antigenic variation in African trypanosomes.</title>
        <authorList>
            <person name="Jackson A.P."/>
            <person name="Berry A."/>
            <person name="Allison H.C."/>
            <person name="Burton P."/>
            <person name="Anderson J."/>
            <person name="Aslett M."/>
            <person name="Brown R."/>
            <person name="Corton N."/>
            <person name="Harris D."/>
            <person name="Hauser H."/>
            <person name="Gamble J."/>
            <person name="Gilderthorp R."/>
            <person name="McQuillan J."/>
            <person name="Quail M.A."/>
            <person name="Sanders M."/>
            <person name="Van Tonder A."/>
            <person name="Ginger M.L."/>
            <person name="Donelson J.E."/>
            <person name="Field M.C."/>
            <person name="Barry J.D."/>
            <person name="Berriman M."/>
            <person name="Hertz-Fowler C."/>
        </authorList>
    </citation>
    <scope>NUCLEOTIDE SEQUENCE [LARGE SCALE GENOMIC DNA]</scope>
    <source>
        <strain evidence="13">IL3000</strain>
    </source>
</reference>
<feature type="region of interest" description="Disordered" evidence="9">
    <location>
        <begin position="205"/>
        <end position="224"/>
    </location>
</feature>